<dbReference type="FunFam" id="2.130.10.10:FF:000025">
    <property type="entry name" value="FIZZY-related 2 isoform 1"/>
    <property type="match status" value="1"/>
</dbReference>
<dbReference type="InterPro" id="IPR033010">
    <property type="entry name" value="Cdc20/Fizzy"/>
</dbReference>
<dbReference type="InterPro" id="IPR019775">
    <property type="entry name" value="WD40_repeat_CS"/>
</dbReference>
<evidence type="ECO:0000256" key="1">
    <source>
        <dbReference type="ARBA" id="ARBA00004906"/>
    </source>
</evidence>
<dbReference type="InterPro" id="IPR015943">
    <property type="entry name" value="WD40/YVTN_repeat-like_dom_sf"/>
</dbReference>
<keyword evidence="3 8" id="KW-0853">WD repeat</keyword>
<dbReference type="CDD" id="cd00200">
    <property type="entry name" value="WD40"/>
    <property type="match status" value="1"/>
</dbReference>
<evidence type="ECO:0000256" key="3">
    <source>
        <dbReference type="ARBA" id="ARBA00022574"/>
    </source>
</evidence>
<protein>
    <submittedName>
        <fullName evidence="11">5352_t:CDS:1</fullName>
    </submittedName>
</protein>
<keyword evidence="5" id="KW-0677">Repeat</keyword>
<evidence type="ECO:0000256" key="4">
    <source>
        <dbReference type="ARBA" id="ARBA00022618"/>
    </source>
</evidence>
<dbReference type="OrthoDB" id="10263272at2759"/>
<keyword evidence="12" id="KW-1185">Reference proteome</keyword>
<reference evidence="11" key="1">
    <citation type="submission" date="2021-06" db="EMBL/GenBank/DDBJ databases">
        <authorList>
            <person name="Kallberg Y."/>
            <person name="Tangrot J."/>
            <person name="Rosling A."/>
        </authorList>
    </citation>
    <scope>NUCLEOTIDE SEQUENCE</scope>
    <source>
        <strain evidence="11">IA702</strain>
    </source>
</reference>
<feature type="region of interest" description="Disordered" evidence="9">
    <location>
        <begin position="1"/>
        <end position="27"/>
    </location>
</feature>
<dbReference type="SUPFAM" id="SSF50998">
    <property type="entry name" value="Quinoprotein alcohol dehydrogenase-like"/>
    <property type="match status" value="1"/>
</dbReference>
<dbReference type="GO" id="GO:1990757">
    <property type="term" value="F:ubiquitin ligase activator activity"/>
    <property type="evidence" value="ECO:0007669"/>
    <property type="project" value="TreeGrafter"/>
</dbReference>
<dbReference type="PANTHER" id="PTHR19918">
    <property type="entry name" value="CELL DIVISION CYCLE 20 CDC20 FIZZY -RELATED"/>
    <property type="match status" value="1"/>
</dbReference>
<dbReference type="Proteomes" id="UP000789572">
    <property type="component" value="Unassembled WGS sequence"/>
</dbReference>
<dbReference type="GO" id="GO:0051301">
    <property type="term" value="P:cell division"/>
    <property type="evidence" value="ECO:0007669"/>
    <property type="project" value="UniProtKB-KW"/>
</dbReference>
<gene>
    <name evidence="11" type="ORF">POCULU_LOCUS3761</name>
</gene>
<dbReference type="AlphaFoldDB" id="A0A9N9FBW9"/>
<accession>A0A9N9FBW9</accession>
<dbReference type="GO" id="GO:0031145">
    <property type="term" value="P:anaphase-promoting complex-dependent catabolic process"/>
    <property type="evidence" value="ECO:0007669"/>
    <property type="project" value="TreeGrafter"/>
</dbReference>
<organism evidence="11 12">
    <name type="scientific">Paraglomus occultum</name>
    <dbReference type="NCBI Taxonomy" id="144539"/>
    <lineage>
        <taxon>Eukaryota</taxon>
        <taxon>Fungi</taxon>
        <taxon>Fungi incertae sedis</taxon>
        <taxon>Mucoromycota</taxon>
        <taxon>Glomeromycotina</taxon>
        <taxon>Glomeromycetes</taxon>
        <taxon>Paraglomerales</taxon>
        <taxon>Paraglomeraceae</taxon>
        <taxon>Paraglomus</taxon>
    </lineage>
</organism>
<dbReference type="EMBL" id="CAJVPJ010000438">
    <property type="protein sequence ID" value="CAG8524793.1"/>
    <property type="molecule type" value="Genomic_DNA"/>
</dbReference>
<feature type="domain" description="CDC20/Fizzy WD40" evidence="10">
    <location>
        <begin position="172"/>
        <end position="464"/>
    </location>
</feature>
<comment type="similarity">
    <text evidence="2">Belongs to the WD repeat CDC20/Fizzy family.</text>
</comment>
<keyword evidence="7" id="KW-0131">Cell cycle</keyword>
<name>A0A9N9FBW9_9GLOM</name>
<keyword evidence="4" id="KW-0132">Cell division</keyword>
<feature type="repeat" description="WD" evidence="8">
    <location>
        <begin position="433"/>
        <end position="466"/>
    </location>
</feature>
<dbReference type="GO" id="GO:1905786">
    <property type="term" value="P:positive regulation of anaphase-promoting complex-dependent catabolic process"/>
    <property type="evidence" value="ECO:0007669"/>
    <property type="project" value="TreeGrafter"/>
</dbReference>
<sequence>MSSLDNPFYVPPQSSSNTSGDFTLPNSPRQRTIVEYADRYIPIRTGDPVAEYQRLIAPRASNEKKRKIASLIEDEAQQEEDDRIYRAVLESSMFPLRDTSDDIIRRINQSQPLSPSSNLLSFRSPRRKHTVFVDSPYREAYSTSPLPYEAQIILTSPRKPPRYISKFPYKVLDAPDLQDDFYLNLVDWSSNNILGVGLGPCVYLWNAVTSKVVKLCDLATTDNTDSVTSVSWMASGTHIAVGTNLGPVEIWDVERTKKIRKLKGHTSRVGAIAWNGCTVSSGSRDRLIYNRDVRVKDDCISILNGHKQEVCGLRWNPEGTQLASGGNDNRLMVWERGNTAPVHKFLQHAAAVKAIAWSPHSHGLLASGGGSQDKHIRFWNTLTGDVLESYDTESQVCNLAWSKHANELVSTHGYSQNQVILWSYPSMEQLAVLKGHTLRVLYLSVSPDGQNIVTGAGDETLRFWNVFNNGKRERKRESVFDVKAQIR</sequence>
<comment type="caution">
    <text evidence="11">The sequence shown here is derived from an EMBL/GenBank/DDBJ whole genome shotgun (WGS) entry which is preliminary data.</text>
</comment>
<dbReference type="InterPro" id="IPR001680">
    <property type="entry name" value="WD40_rpt"/>
</dbReference>
<evidence type="ECO:0000313" key="11">
    <source>
        <dbReference type="EMBL" id="CAG8524793.1"/>
    </source>
</evidence>
<dbReference type="InterPro" id="IPR011047">
    <property type="entry name" value="Quinoprotein_ADH-like_sf"/>
</dbReference>
<evidence type="ECO:0000259" key="10">
    <source>
        <dbReference type="Pfam" id="PF24807"/>
    </source>
</evidence>
<feature type="repeat" description="WD" evidence="8">
    <location>
        <begin position="220"/>
        <end position="261"/>
    </location>
</feature>
<dbReference type="InterPro" id="IPR056150">
    <property type="entry name" value="WD40_CDC20-Fz"/>
</dbReference>
<dbReference type="PANTHER" id="PTHR19918:SF1">
    <property type="entry name" value="FIZZY-RELATED PROTEIN HOMOLOG"/>
    <property type="match status" value="1"/>
</dbReference>
<evidence type="ECO:0000256" key="8">
    <source>
        <dbReference type="PROSITE-ProRule" id="PRU00221"/>
    </source>
</evidence>
<dbReference type="PROSITE" id="PS00678">
    <property type="entry name" value="WD_REPEATS_1"/>
    <property type="match status" value="1"/>
</dbReference>
<dbReference type="Pfam" id="PF24807">
    <property type="entry name" value="WD40_CDC20-Fz"/>
    <property type="match status" value="1"/>
</dbReference>
<evidence type="ECO:0000256" key="5">
    <source>
        <dbReference type="ARBA" id="ARBA00022737"/>
    </source>
</evidence>
<dbReference type="Gene3D" id="2.130.10.10">
    <property type="entry name" value="YVTN repeat-like/Quinoprotein amine dehydrogenase"/>
    <property type="match status" value="1"/>
</dbReference>
<dbReference type="PROSITE" id="PS50294">
    <property type="entry name" value="WD_REPEATS_REGION"/>
    <property type="match status" value="2"/>
</dbReference>
<dbReference type="PROSITE" id="PS50082">
    <property type="entry name" value="WD_REPEATS_2"/>
    <property type="match status" value="3"/>
</dbReference>
<comment type="pathway">
    <text evidence="1">Protein modification; protein ubiquitination.</text>
</comment>
<evidence type="ECO:0000313" key="12">
    <source>
        <dbReference type="Proteomes" id="UP000789572"/>
    </source>
</evidence>
<evidence type="ECO:0000256" key="7">
    <source>
        <dbReference type="ARBA" id="ARBA00023306"/>
    </source>
</evidence>
<proteinExistence type="inferred from homology"/>
<dbReference type="GO" id="GO:0010997">
    <property type="term" value="F:anaphase-promoting complex binding"/>
    <property type="evidence" value="ECO:0007669"/>
    <property type="project" value="InterPro"/>
</dbReference>
<evidence type="ECO:0000256" key="2">
    <source>
        <dbReference type="ARBA" id="ARBA00006445"/>
    </source>
</evidence>
<feature type="compositionally biased region" description="Polar residues" evidence="9">
    <location>
        <begin position="12"/>
        <end position="27"/>
    </location>
</feature>
<feature type="repeat" description="WD" evidence="8">
    <location>
        <begin position="303"/>
        <end position="335"/>
    </location>
</feature>
<evidence type="ECO:0000256" key="9">
    <source>
        <dbReference type="SAM" id="MobiDB-lite"/>
    </source>
</evidence>
<dbReference type="SMART" id="SM00320">
    <property type="entry name" value="WD40"/>
    <property type="match status" value="6"/>
</dbReference>
<evidence type="ECO:0000256" key="6">
    <source>
        <dbReference type="ARBA" id="ARBA00022776"/>
    </source>
</evidence>
<keyword evidence="6" id="KW-0498">Mitosis</keyword>
<dbReference type="GO" id="GO:0005680">
    <property type="term" value="C:anaphase-promoting complex"/>
    <property type="evidence" value="ECO:0007669"/>
    <property type="project" value="TreeGrafter"/>
</dbReference>